<dbReference type="PROSITE" id="PS50994">
    <property type="entry name" value="INTEGRASE"/>
    <property type="match status" value="1"/>
</dbReference>
<evidence type="ECO:0000256" key="9">
    <source>
        <dbReference type="ARBA" id="ARBA00022759"/>
    </source>
</evidence>
<dbReference type="CDD" id="cd01647">
    <property type="entry name" value="RT_LTR"/>
    <property type="match status" value="1"/>
</dbReference>
<evidence type="ECO:0000256" key="7">
    <source>
        <dbReference type="ARBA" id="ARBA00022723"/>
    </source>
</evidence>
<dbReference type="InterPro" id="IPR000953">
    <property type="entry name" value="Chromo/chromo_shadow_dom"/>
</dbReference>
<dbReference type="InterPro" id="IPR005162">
    <property type="entry name" value="Retrotrans_gag_dom"/>
</dbReference>
<evidence type="ECO:0000259" key="22">
    <source>
        <dbReference type="PROSITE" id="PS50013"/>
    </source>
</evidence>
<dbReference type="Pfam" id="PF17919">
    <property type="entry name" value="RT_RNaseH_2"/>
    <property type="match status" value="1"/>
</dbReference>
<evidence type="ECO:0000256" key="20">
    <source>
        <dbReference type="PROSITE-ProRule" id="PRU00047"/>
    </source>
</evidence>
<proteinExistence type="predicted"/>
<keyword evidence="16" id="KW-0238">DNA-binding</keyword>
<dbReference type="SMART" id="SM00298">
    <property type="entry name" value="CHROMO"/>
    <property type="match status" value="1"/>
</dbReference>
<dbReference type="RefSeq" id="XP_043178771.1">
    <property type="nucleotide sequence ID" value="XM_043323275.1"/>
</dbReference>
<evidence type="ECO:0000256" key="3">
    <source>
        <dbReference type="ARBA" id="ARBA00022670"/>
    </source>
</evidence>
<dbReference type="GO" id="GO:0015074">
    <property type="term" value="P:DNA integration"/>
    <property type="evidence" value="ECO:0007669"/>
    <property type="project" value="UniProtKB-KW"/>
</dbReference>
<keyword evidence="17" id="KW-0233">DNA recombination</keyword>
<name>A0A8H8SUJ9_9AGAM</name>
<keyword evidence="6" id="KW-0540">Nuclease</keyword>
<dbReference type="Proteomes" id="UP000650533">
    <property type="component" value="Chromosome 3"/>
</dbReference>
<dbReference type="GO" id="GO:0006508">
    <property type="term" value="P:proteolysis"/>
    <property type="evidence" value="ECO:0007669"/>
    <property type="project" value="UniProtKB-KW"/>
</dbReference>
<keyword evidence="3" id="KW-0645">Protease</keyword>
<dbReference type="GO" id="GO:0003677">
    <property type="term" value="F:DNA binding"/>
    <property type="evidence" value="ECO:0007669"/>
    <property type="project" value="UniProtKB-KW"/>
</dbReference>
<evidence type="ECO:0000256" key="17">
    <source>
        <dbReference type="ARBA" id="ARBA00023172"/>
    </source>
</evidence>
<dbReference type="GO" id="GO:0003723">
    <property type="term" value="F:RNA binding"/>
    <property type="evidence" value="ECO:0007669"/>
    <property type="project" value="UniProtKB-KW"/>
</dbReference>
<evidence type="ECO:0000259" key="23">
    <source>
        <dbReference type="PROSITE" id="PS50158"/>
    </source>
</evidence>
<evidence type="ECO:0000256" key="12">
    <source>
        <dbReference type="ARBA" id="ARBA00022884"/>
    </source>
</evidence>
<evidence type="ECO:0000256" key="5">
    <source>
        <dbReference type="ARBA" id="ARBA00022695"/>
    </source>
</evidence>
<dbReference type="Gene3D" id="2.40.70.10">
    <property type="entry name" value="Acid Proteases"/>
    <property type="match status" value="1"/>
</dbReference>
<feature type="compositionally biased region" description="Basic and acidic residues" evidence="21">
    <location>
        <begin position="126"/>
        <end position="135"/>
    </location>
</feature>
<dbReference type="GO" id="GO:0004519">
    <property type="term" value="F:endonuclease activity"/>
    <property type="evidence" value="ECO:0007669"/>
    <property type="project" value="UniProtKB-KW"/>
</dbReference>
<dbReference type="InterPro" id="IPR001584">
    <property type="entry name" value="Integrase_cat-core"/>
</dbReference>
<dbReference type="PROSITE" id="PS50013">
    <property type="entry name" value="CHROMO_2"/>
    <property type="match status" value="1"/>
</dbReference>
<reference evidence="26" key="1">
    <citation type="submission" date="2020-05" db="EMBL/GenBank/DDBJ databases">
        <title>Evolutionary and genomic comparisons of hybrid uninucleate and nonhybrid Rhizoctonia fungi.</title>
        <authorList>
            <person name="Li C."/>
            <person name="Chen X."/>
        </authorList>
    </citation>
    <scope>NUCLEOTIDE SEQUENCE</scope>
    <source>
        <strain evidence="26">AG-1 IA</strain>
    </source>
</reference>
<evidence type="ECO:0000259" key="25">
    <source>
        <dbReference type="PROSITE" id="PS50994"/>
    </source>
</evidence>
<dbReference type="Pfam" id="PF17921">
    <property type="entry name" value="Integrase_H2C2"/>
    <property type="match status" value="1"/>
</dbReference>
<dbReference type="GO" id="GO:0008270">
    <property type="term" value="F:zinc ion binding"/>
    <property type="evidence" value="ECO:0007669"/>
    <property type="project" value="UniProtKB-KW"/>
</dbReference>
<evidence type="ECO:0000256" key="10">
    <source>
        <dbReference type="ARBA" id="ARBA00022801"/>
    </source>
</evidence>
<sequence length="1484" mass="167792">MATCSQPPSRGPSPPPQHLPRMEPEPSTTALLEAINALANQVGSLQAQIKSQGKQISQLTAICKETNNLVGDKDQGRAQTKPGPLTGPVTPPTHSGGEAHTPGMVRPGLKAPFRPSRGTGFDSEDKEPRLPKKEPQGTPRRHLGSLTPFNAGSSVKRPKMDLPNPYKGDTRGQKATQWLDQMMLWVALHCNQFDDEEQMVVWILYHMTDKAANWALPIIGNIIKGKGNPPTTIQALTAKFKEAFADPDAKRAAARKIATLVQTSTTSKYVTEFCNLMAELDWNKEAYIAQFTQGLHWKVKELLSTKDSIPDNLEAIFAAAIKINNIRRKNEENRPKKAPAKSPATVATTSTTTTQRVRLLEDPNYVTLEERDRRCASGLCVKCGQKGHGIKQCPNGWKATIKEEAKPLTQKMDNLDSFEFVSLALDSNKKPLLFIDLYVQKFPAEPLKTLIDSGATLNFISPLIVEKYKIPKTQLKNPQVVRMLDGTISQTGCIWHQVQLAVLANGHSHSIPFLVCPIGNTPAILGMTWLTAEAPLIDWQQGLITFPDQVKIASEEEADLDPLADLPRQYHEFAKVFDLIPDARLTPGPIYSMTNAESKALKQHIDKELATGKIRPSTSSAGAPVMFVKKADGSLQLVVDYCKLNDVTHKNVYPLPRQDNLMAKLRHAKMFTKLDLRWGYNNVRIKEGDEWKTAFRTKYGLFKYLVMPFGLTNAPAAFQHFMNNLFRDLIDVTVVIYLDDILIFSEKPEDHPNHLFCKLSKCHFHVTTVDYLGIVISPTGFSMDQKKIKAVTSWPQPKTVKQVQAFLGFVNYLRRFIPNFSTVARPLHNLTKKETPWSWGKTEEDTFQELKALVTKSPVLIHSNPELPYYLETDASGVAMGAILSQQGEDHWLHPIAYMSKSFSGAEANYDTHNKELLAIIKALEEWRIFLEATDKPVQVFSDHWNLEYWMQARTFNRRHARWRIFLSNFNFEIHYCPGKQSGKPDALSRRLDYVDLPLEPEVMLPAEVFANTLEEEVEIVTEIRSRIKEDPSLEPIIQFLTEDADDAPPSIQKAYWDYDWEEDLLWYRGKLVVPDSEPLKERLLKESHNSPLAGHPGQQRTLELLSRNYWWPGMKSSAKEWVECCPTCQANCQAHAPVIALKPLEVPPFPFHTISYNFITGFPKSNGHDAILVVIDSFSKFGHFIPTTKKVTAKGLADLFITHVWKLHGLPVKTVSDRGTTFTGKFLRALYQRLGIKPAFSSAYHPESDGQTERVNQFIKFYLRSYVAADHSDWATWLPLAEYAYNNARHLATGKTPFKLVYGRNPVMSPSNVPANVPEANHVANTLAQEWKEAESALRLTKERMTGNKGITPEYAIGKKRLGPFKVLERISSHAYRLKLLETLKIHNVFYVGLLSKVHESPSQPFPERPPPETVEGEEEYKVEQIINSKRQQGKWFYLIKWKGYGPEDNSWEPEELLEHSQEEIQRFNKSQLKKACDSAKSL</sequence>
<dbReference type="Gene3D" id="3.30.420.10">
    <property type="entry name" value="Ribonuclease H-like superfamily/Ribonuclease H"/>
    <property type="match status" value="1"/>
</dbReference>
<keyword evidence="18" id="KW-0539">Nucleus</keyword>
<evidence type="ECO:0000256" key="2">
    <source>
        <dbReference type="ARBA" id="ARBA00022664"/>
    </source>
</evidence>
<dbReference type="GO" id="GO:0006338">
    <property type="term" value="P:chromatin remodeling"/>
    <property type="evidence" value="ECO:0007669"/>
    <property type="project" value="UniProtKB-ARBA"/>
</dbReference>
<dbReference type="InterPro" id="IPR041588">
    <property type="entry name" value="Integrase_H2C2"/>
</dbReference>
<accession>A0A8H8SUJ9</accession>
<dbReference type="InterPro" id="IPR036397">
    <property type="entry name" value="RNaseH_sf"/>
</dbReference>
<dbReference type="Pfam" id="PF24626">
    <property type="entry name" value="SH3_Tf2-1"/>
    <property type="match status" value="1"/>
</dbReference>
<evidence type="ECO:0000256" key="1">
    <source>
        <dbReference type="ARBA" id="ARBA00004123"/>
    </source>
</evidence>
<dbReference type="CDD" id="cd09274">
    <property type="entry name" value="RNase_HI_RT_Ty3"/>
    <property type="match status" value="1"/>
</dbReference>
<protein>
    <submittedName>
        <fullName evidence="26">Retrotransposable element Tf2 protein</fullName>
    </submittedName>
</protein>
<evidence type="ECO:0000256" key="18">
    <source>
        <dbReference type="ARBA" id="ARBA00023242"/>
    </source>
</evidence>
<dbReference type="EMBL" id="CP059660">
    <property type="protein sequence ID" value="QRW18534.1"/>
    <property type="molecule type" value="Genomic_DNA"/>
</dbReference>
<keyword evidence="20" id="KW-0863">Zinc-finger</keyword>
<dbReference type="GO" id="GO:0005634">
    <property type="term" value="C:nucleus"/>
    <property type="evidence" value="ECO:0007669"/>
    <property type="project" value="UniProtKB-SubCell"/>
</dbReference>
<feature type="domain" description="Integrase catalytic" evidence="25">
    <location>
        <begin position="1147"/>
        <end position="1306"/>
    </location>
</feature>
<dbReference type="InterPro" id="IPR050951">
    <property type="entry name" value="Retrovirus_Pol_polyprotein"/>
</dbReference>
<organism evidence="26 27">
    <name type="scientific">Rhizoctonia solani</name>
    <dbReference type="NCBI Taxonomy" id="456999"/>
    <lineage>
        <taxon>Eukaryota</taxon>
        <taxon>Fungi</taxon>
        <taxon>Dikarya</taxon>
        <taxon>Basidiomycota</taxon>
        <taxon>Agaricomycotina</taxon>
        <taxon>Agaricomycetes</taxon>
        <taxon>Cantharellales</taxon>
        <taxon>Ceratobasidiaceae</taxon>
        <taxon>Rhizoctonia</taxon>
    </lineage>
</organism>
<dbReference type="GeneID" id="67025738"/>
<evidence type="ECO:0000313" key="26">
    <source>
        <dbReference type="EMBL" id="QRW18534.1"/>
    </source>
</evidence>
<dbReference type="GO" id="GO:0006310">
    <property type="term" value="P:DNA recombination"/>
    <property type="evidence" value="ECO:0007669"/>
    <property type="project" value="UniProtKB-KW"/>
</dbReference>
<dbReference type="SUPFAM" id="SSF57756">
    <property type="entry name" value="Retrovirus zinc finger-like domains"/>
    <property type="match status" value="1"/>
</dbReference>
<dbReference type="InterPro" id="IPR023779">
    <property type="entry name" value="Chromodomain_CS"/>
</dbReference>
<dbReference type="Gene3D" id="3.10.20.370">
    <property type="match status" value="1"/>
</dbReference>
<dbReference type="Gene3D" id="1.10.340.70">
    <property type="match status" value="1"/>
</dbReference>
<evidence type="ECO:0000256" key="15">
    <source>
        <dbReference type="ARBA" id="ARBA00022932"/>
    </source>
</evidence>
<dbReference type="Pfam" id="PF08284">
    <property type="entry name" value="RVP_2"/>
    <property type="match status" value="1"/>
</dbReference>
<dbReference type="PROSITE" id="PS00598">
    <property type="entry name" value="CHROMO_1"/>
    <property type="match status" value="1"/>
</dbReference>
<keyword evidence="8" id="KW-0064">Aspartyl protease</keyword>
<comment type="subcellular location">
    <subcellularLocation>
        <location evidence="1">Nucleus</location>
    </subcellularLocation>
</comment>
<keyword evidence="10" id="KW-0378">Hydrolase</keyword>
<feature type="compositionally biased region" description="Low complexity" evidence="21">
    <location>
        <begin position="340"/>
        <end position="352"/>
    </location>
</feature>
<evidence type="ECO:0000256" key="21">
    <source>
        <dbReference type="SAM" id="MobiDB-lite"/>
    </source>
</evidence>
<feature type="domain" description="CCHC-type" evidence="23">
    <location>
        <begin position="380"/>
        <end position="395"/>
    </location>
</feature>
<dbReference type="Gene3D" id="3.10.10.10">
    <property type="entry name" value="HIV Type 1 Reverse Transcriptase, subunit A, domain 1"/>
    <property type="match status" value="1"/>
</dbReference>
<evidence type="ECO:0000256" key="11">
    <source>
        <dbReference type="ARBA" id="ARBA00022842"/>
    </source>
</evidence>
<dbReference type="InterPro" id="IPR016197">
    <property type="entry name" value="Chromo-like_dom_sf"/>
</dbReference>
<dbReference type="FunFam" id="3.10.20.370:FF:000001">
    <property type="entry name" value="Retrovirus-related Pol polyprotein from transposon 17.6-like protein"/>
    <property type="match status" value="1"/>
</dbReference>
<dbReference type="GO" id="GO:0003887">
    <property type="term" value="F:DNA-directed DNA polymerase activity"/>
    <property type="evidence" value="ECO:0007669"/>
    <property type="project" value="UniProtKB-KW"/>
</dbReference>
<evidence type="ECO:0000256" key="8">
    <source>
        <dbReference type="ARBA" id="ARBA00022750"/>
    </source>
</evidence>
<dbReference type="InterPro" id="IPR043128">
    <property type="entry name" value="Rev_trsase/Diguanyl_cyclase"/>
</dbReference>
<keyword evidence="2" id="KW-0507">mRNA processing</keyword>
<dbReference type="PROSITE" id="PS50878">
    <property type="entry name" value="RT_POL"/>
    <property type="match status" value="1"/>
</dbReference>
<dbReference type="PANTHER" id="PTHR37984:SF5">
    <property type="entry name" value="PROTEIN NYNRIN-LIKE"/>
    <property type="match status" value="1"/>
</dbReference>
<dbReference type="InterPro" id="IPR041577">
    <property type="entry name" value="RT_RNaseH_2"/>
</dbReference>
<feature type="region of interest" description="Disordered" evidence="21">
    <location>
        <begin position="1"/>
        <end position="27"/>
    </location>
</feature>
<feature type="compositionally biased region" description="Pro residues" evidence="21">
    <location>
        <begin position="9"/>
        <end position="18"/>
    </location>
</feature>
<dbReference type="InterPro" id="IPR023780">
    <property type="entry name" value="Chromo_domain"/>
</dbReference>
<dbReference type="InterPro" id="IPR012337">
    <property type="entry name" value="RNaseH-like_sf"/>
</dbReference>
<dbReference type="FunFam" id="3.30.70.270:FF:000026">
    <property type="entry name" value="Transposon Ty3-G Gag-Pol polyprotein"/>
    <property type="match status" value="1"/>
</dbReference>
<feature type="domain" description="Chromo" evidence="22">
    <location>
        <begin position="1422"/>
        <end position="1481"/>
    </location>
</feature>
<dbReference type="InterPro" id="IPR021109">
    <property type="entry name" value="Peptidase_aspartic_dom_sf"/>
</dbReference>
<dbReference type="InterPro" id="IPR000477">
    <property type="entry name" value="RT_dom"/>
</dbReference>
<evidence type="ECO:0000256" key="6">
    <source>
        <dbReference type="ARBA" id="ARBA00022722"/>
    </source>
</evidence>
<dbReference type="Gene3D" id="2.40.50.40">
    <property type="match status" value="1"/>
</dbReference>
<keyword evidence="12" id="KW-0694">RNA-binding</keyword>
<evidence type="ECO:0000313" key="27">
    <source>
        <dbReference type="Proteomes" id="UP000650533"/>
    </source>
</evidence>
<dbReference type="Pfam" id="PF00078">
    <property type="entry name" value="RVT_1"/>
    <property type="match status" value="1"/>
</dbReference>
<dbReference type="SUPFAM" id="SSF50630">
    <property type="entry name" value="Acid proteases"/>
    <property type="match status" value="1"/>
</dbReference>
<dbReference type="SUPFAM" id="SSF53098">
    <property type="entry name" value="Ribonuclease H-like"/>
    <property type="match status" value="1"/>
</dbReference>
<dbReference type="FunFam" id="1.10.340.70:FF:000001">
    <property type="entry name" value="Retrovirus-related Pol polyprotein from transposon gypsy-like Protein"/>
    <property type="match status" value="1"/>
</dbReference>
<dbReference type="InterPro" id="IPR056924">
    <property type="entry name" value="SH3_Tf2-1"/>
</dbReference>
<dbReference type="GO" id="GO:0004190">
    <property type="term" value="F:aspartic-type endopeptidase activity"/>
    <property type="evidence" value="ECO:0007669"/>
    <property type="project" value="UniProtKB-KW"/>
</dbReference>
<dbReference type="PROSITE" id="PS50158">
    <property type="entry name" value="ZF_CCHC"/>
    <property type="match status" value="1"/>
</dbReference>
<feature type="region of interest" description="Disordered" evidence="21">
    <location>
        <begin position="328"/>
        <end position="352"/>
    </location>
</feature>
<keyword evidence="15" id="KW-0239">DNA-directed DNA polymerase</keyword>
<dbReference type="SUPFAM" id="SSF56672">
    <property type="entry name" value="DNA/RNA polymerases"/>
    <property type="match status" value="1"/>
</dbReference>
<keyword evidence="13" id="KW-0229">DNA integration</keyword>
<evidence type="ECO:0000256" key="19">
    <source>
        <dbReference type="ARBA" id="ARBA00023268"/>
    </source>
</evidence>
<evidence type="ECO:0000256" key="14">
    <source>
        <dbReference type="ARBA" id="ARBA00022918"/>
    </source>
</evidence>
<feature type="domain" description="Reverse transcriptase" evidence="24">
    <location>
        <begin position="609"/>
        <end position="811"/>
    </location>
</feature>
<dbReference type="SUPFAM" id="SSF54160">
    <property type="entry name" value="Chromo domain-like"/>
    <property type="match status" value="1"/>
</dbReference>
<keyword evidence="7" id="KW-0479">Metal-binding</keyword>
<keyword evidence="4" id="KW-0808">Transferase</keyword>
<feature type="region of interest" description="Disordered" evidence="21">
    <location>
        <begin position="70"/>
        <end position="169"/>
    </location>
</feature>
<keyword evidence="14" id="KW-0695">RNA-directed DNA polymerase</keyword>
<keyword evidence="5" id="KW-0548">Nucleotidyltransferase</keyword>
<dbReference type="CDD" id="cd00303">
    <property type="entry name" value="retropepsin_like"/>
    <property type="match status" value="1"/>
</dbReference>
<dbReference type="Gene3D" id="3.30.70.270">
    <property type="match status" value="2"/>
</dbReference>
<gene>
    <name evidence="26" type="ORF">RhiXN_03458</name>
</gene>
<evidence type="ECO:0000259" key="24">
    <source>
        <dbReference type="PROSITE" id="PS50878"/>
    </source>
</evidence>
<dbReference type="KEGG" id="rsx:RhiXN_03458"/>
<dbReference type="InterPro" id="IPR036875">
    <property type="entry name" value="Znf_CCHC_sf"/>
</dbReference>
<dbReference type="GO" id="GO:0006397">
    <property type="term" value="P:mRNA processing"/>
    <property type="evidence" value="ECO:0007669"/>
    <property type="project" value="UniProtKB-KW"/>
</dbReference>
<dbReference type="PANTHER" id="PTHR37984">
    <property type="entry name" value="PROTEIN CBG26694"/>
    <property type="match status" value="1"/>
</dbReference>
<evidence type="ECO:0000256" key="4">
    <source>
        <dbReference type="ARBA" id="ARBA00022679"/>
    </source>
</evidence>
<evidence type="ECO:0000256" key="13">
    <source>
        <dbReference type="ARBA" id="ARBA00022908"/>
    </source>
</evidence>
<evidence type="ECO:0000256" key="16">
    <source>
        <dbReference type="ARBA" id="ARBA00023125"/>
    </source>
</evidence>
<keyword evidence="19" id="KW-0511">Multifunctional enzyme</keyword>
<dbReference type="GO" id="GO:0003964">
    <property type="term" value="F:RNA-directed DNA polymerase activity"/>
    <property type="evidence" value="ECO:0007669"/>
    <property type="project" value="UniProtKB-KW"/>
</dbReference>
<dbReference type="InterPro" id="IPR043502">
    <property type="entry name" value="DNA/RNA_pol_sf"/>
</dbReference>
<dbReference type="Pfam" id="PF00385">
    <property type="entry name" value="Chromo"/>
    <property type="match status" value="1"/>
</dbReference>
<dbReference type="InterPro" id="IPR001878">
    <property type="entry name" value="Znf_CCHC"/>
</dbReference>
<keyword evidence="20" id="KW-0862">Zinc</keyword>
<dbReference type="Pfam" id="PF03732">
    <property type="entry name" value="Retrotrans_gag"/>
    <property type="match status" value="1"/>
</dbReference>
<keyword evidence="9" id="KW-0255">Endonuclease</keyword>
<keyword evidence="11" id="KW-0460">Magnesium</keyword>